<evidence type="ECO:0000313" key="9">
    <source>
        <dbReference type="EMBL" id="CAH1989968.1"/>
    </source>
</evidence>
<comment type="subcellular location">
    <subcellularLocation>
        <location evidence="2">Nucleus</location>
    </subcellularLocation>
</comment>
<dbReference type="InterPro" id="IPR045249">
    <property type="entry name" value="HARBI1-like"/>
</dbReference>
<dbReference type="GO" id="GO:0005634">
    <property type="term" value="C:nucleus"/>
    <property type="evidence" value="ECO:0007669"/>
    <property type="project" value="UniProtKB-SubCell"/>
</dbReference>
<protein>
    <recommendedName>
        <fullName evidence="8">DDE Tnp4 domain-containing protein</fullName>
    </recommendedName>
</protein>
<evidence type="ECO:0000313" key="10">
    <source>
        <dbReference type="Proteomes" id="UP001152888"/>
    </source>
</evidence>
<dbReference type="EMBL" id="CAKOFQ010007076">
    <property type="protein sequence ID" value="CAH1989968.1"/>
    <property type="molecule type" value="Genomic_DNA"/>
</dbReference>
<dbReference type="PANTHER" id="PTHR22930">
    <property type="match status" value="1"/>
</dbReference>
<dbReference type="GO" id="GO:0004518">
    <property type="term" value="F:nuclease activity"/>
    <property type="evidence" value="ECO:0007669"/>
    <property type="project" value="UniProtKB-KW"/>
</dbReference>
<dbReference type="InterPro" id="IPR027806">
    <property type="entry name" value="HARBI1_dom"/>
</dbReference>
<evidence type="ECO:0000259" key="8">
    <source>
        <dbReference type="Pfam" id="PF13359"/>
    </source>
</evidence>
<keyword evidence="10" id="KW-1185">Reference proteome</keyword>
<gene>
    <name evidence="9" type="ORF">ACAOBT_LOCUS19391</name>
</gene>
<sequence>MAYQFAGVNLIRIIEHVERQRFNADDPFEFSDFNFVKLYRLRKQDVQNLEEMLQPFLPVHPRSHAISNRTKILSALRFFASGSYQLDVGRNHTVTLSQPSISRTLHEVLGAFNTPEILNRYVHFPNTIQELTNTRERFFAKYQVPGIIGCIDCTHIGIVCPIENEHIYINRKHYHSLNVQMICDENLKIMNVNSRFPGSTHDSFIWSQSRVGEFLRTLSEEYMGSFYLLVFSFKVTLDTLYAPG</sequence>
<evidence type="ECO:0000256" key="6">
    <source>
        <dbReference type="ARBA" id="ARBA00022801"/>
    </source>
</evidence>
<evidence type="ECO:0000256" key="4">
    <source>
        <dbReference type="ARBA" id="ARBA00022722"/>
    </source>
</evidence>
<evidence type="ECO:0000256" key="7">
    <source>
        <dbReference type="ARBA" id="ARBA00023242"/>
    </source>
</evidence>
<dbReference type="GO" id="GO:0046872">
    <property type="term" value="F:metal ion binding"/>
    <property type="evidence" value="ECO:0007669"/>
    <property type="project" value="UniProtKB-KW"/>
</dbReference>
<evidence type="ECO:0000256" key="1">
    <source>
        <dbReference type="ARBA" id="ARBA00001968"/>
    </source>
</evidence>
<keyword evidence="6" id="KW-0378">Hydrolase</keyword>
<feature type="domain" description="DDE Tnp4" evidence="8">
    <location>
        <begin position="151"/>
        <end position="216"/>
    </location>
</feature>
<accession>A0A9P0L8M0</accession>
<dbReference type="AlphaFoldDB" id="A0A9P0L8M0"/>
<dbReference type="Proteomes" id="UP001152888">
    <property type="component" value="Unassembled WGS sequence"/>
</dbReference>
<evidence type="ECO:0000256" key="5">
    <source>
        <dbReference type="ARBA" id="ARBA00022723"/>
    </source>
</evidence>
<proteinExistence type="inferred from homology"/>
<dbReference type="Pfam" id="PF13359">
    <property type="entry name" value="DDE_Tnp_4"/>
    <property type="match status" value="1"/>
</dbReference>
<organism evidence="9 10">
    <name type="scientific">Acanthoscelides obtectus</name>
    <name type="common">Bean weevil</name>
    <name type="synonym">Bruchus obtectus</name>
    <dbReference type="NCBI Taxonomy" id="200917"/>
    <lineage>
        <taxon>Eukaryota</taxon>
        <taxon>Metazoa</taxon>
        <taxon>Ecdysozoa</taxon>
        <taxon>Arthropoda</taxon>
        <taxon>Hexapoda</taxon>
        <taxon>Insecta</taxon>
        <taxon>Pterygota</taxon>
        <taxon>Neoptera</taxon>
        <taxon>Endopterygota</taxon>
        <taxon>Coleoptera</taxon>
        <taxon>Polyphaga</taxon>
        <taxon>Cucujiformia</taxon>
        <taxon>Chrysomeloidea</taxon>
        <taxon>Chrysomelidae</taxon>
        <taxon>Bruchinae</taxon>
        <taxon>Bruchini</taxon>
        <taxon>Acanthoscelides</taxon>
    </lineage>
</organism>
<keyword evidence="5" id="KW-0479">Metal-binding</keyword>
<dbReference type="OrthoDB" id="2415966at2759"/>
<evidence type="ECO:0000256" key="2">
    <source>
        <dbReference type="ARBA" id="ARBA00004123"/>
    </source>
</evidence>
<comment type="similarity">
    <text evidence="3">Belongs to the HARBI1 family.</text>
</comment>
<comment type="cofactor">
    <cofactor evidence="1">
        <name>a divalent metal cation</name>
        <dbReference type="ChEBI" id="CHEBI:60240"/>
    </cofactor>
</comment>
<comment type="caution">
    <text evidence="9">The sequence shown here is derived from an EMBL/GenBank/DDBJ whole genome shotgun (WGS) entry which is preliminary data.</text>
</comment>
<name>A0A9P0L8M0_ACAOB</name>
<dbReference type="PANTHER" id="PTHR22930:SF289">
    <property type="entry name" value="DDE TNP4 DOMAIN-CONTAINING PROTEIN-RELATED"/>
    <property type="match status" value="1"/>
</dbReference>
<dbReference type="GO" id="GO:0016787">
    <property type="term" value="F:hydrolase activity"/>
    <property type="evidence" value="ECO:0007669"/>
    <property type="project" value="UniProtKB-KW"/>
</dbReference>
<keyword evidence="4" id="KW-0540">Nuclease</keyword>
<keyword evidence="7" id="KW-0539">Nucleus</keyword>
<evidence type="ECO:0000256" key="3">
    <source>
        <dbReference type="ARBA" id="ARBA00006958"/>
    </source>
</evidence>
<reference evidence="9" key="1">
    <citation type="submission" date="2022-03" db="EMBL/GenBank/DDBJ databases">
        <authorList>
            <person name="Sayadi A."/>
        </authorList>
    </citation>
    <scope>NUCLEOTIDE SEQUENCE</scope>
</reference>